<proteinExistence type="predicted"/>
<sequence length="118" mass="12530">MIKDNSGLPAVGLALLRANLHRLTPAKSVEMKGKMLVVVGPEESFESTSFPPGSAALATALGLLGLPRYIEIPSFSGAMEAVEECTPKNPCCDRRNEYNGLASGPLKFTCPKHCGCHD</sequence>
<dbReference type="EMBL" id="LAZR01003092">
    <property type="protein sequence ID" value="KKN22115.1"/>
    <property type="molecule type" value="Genomic_DNA"/>
</dbReference>
<gene>
    <name evidence="1" type="ORF">LCGC14_0918630</name>
</gene>
<accession>A0A0F9NRM1</accession>
<name>A0A0F9NRM1_9ZZZZ</name>
<evidence type="ECO:0000313" key="1">
    <source>
        <dbReference type="EMBL" id="KKN22115.1"/>
    </source>
</evidence>
<reference evidence="1" key="1">
    <citation type="journal article" date="2015" name="Nature">
        <title>Complex archaea that bridge the gap between prokaryotes and eukaryotes.</title>
        <authorList>
            <person name="Spang A."/>
            <person name="Saw J.H."/>
            <person name="Jorgensen S.L."/>
            <person name="Zaremba-Niedzwiedzka K."/>
            <person name="Martijn J."/>
            <person name="Lind A.E."/>
            <person name="van Eijk R."/>
            <person name="Schleper C."/>
            <person name="Guy L."/>
            <person name="Ettema T.J."/>
        </authorList>
    </citation>
    <scope>NUCLEOTIDE SEQUENCE</scope>
</reference>
<protein>
    <submittedName>
        <fullName evidence="1">Uncharacterized protein</fullName>
    </submittedName>
</protein>
<dbReference type="AlphaFoldDB" id="A0A0F9NRM1"/>
<organism evidence="1">
    <name type="scientific">marine sediment metagenome</name>
    <dbReference type="NCBI Taxonomy" id="412755"/>
    <lineage>
        <taxon>unclassified sequences</taxon>
        <taxon>metagenomes</taxon>
        <taxon>ecological metagenomes</taxon>
    </lineage>
</organism>
<comment type="caution">
    <text evidence="1">The sequence shown here is derived from an EMBL/GenBank/DDBJ whole genome shotgun (WGS) entry which is preliminary data.</text>
</comment>